<evidence type="ECO:0000313" key="2">
    <source>
        <dbReference type="Proteomes" id="UP000245080"/>
    </source>
</evidence>
<gene>
    <name evidence="1" type="ORF">DCM90_04125</name>
</gene>
<proteinExistence type="predicted"/>
<reference evidence="1 2" key="1">
    <citation type="journal article" date="2018" name="Int. J. Syst. Evol. Microbiol.">
        <title>Lactobacillus bambusae sp. nov., isolated from a traditional fermented Ma-bamboo shoots of Taiwan.</title>
        <authorList>
            <person name="Wang L.-T."/>
        </authorList>
    </citation>
    <scope>NUCLEOTIDE SEQUENCE [LARGE SCALE GENOMIC DNA]</scope>
    <source>
        <strain evidence="1 2">BS-W1</strain>
    </source>
</reference>
<keyword evidence="2" id="KW-1185">Reference proteome</keyword>
<dbReference type="RefSeq" id="WP_109250077.1">
    <property type="nucleotide sequence ID" value="NZ_QCXQ01000002.1"/>
</dbReference>
<evidence type="ECO:0000313" key="1">
    <source>
        <dbReference type="EMBL" id="PWG00130.1"/>
    </source>
</evidence>
<dbReference type="Proteomes" id="UP000245080">
    <property type="component" value="Unassembled WGS sequence"/>
</dbReference>
<organism evidence="1 2">
    <name type="scientific">Levilactobacillus bambusae</name>
    <dbReference type="NCBI Taxonomy" id="2024736"/>
    <lineage>
        <taxon>Bacteria</taxon>
        <taxon>Bacillati</taxon>
        <taxon>Bacillota</taxon>
        <taxon>Bacilli</taxon>
        <taxon>Lactobacillales</taxon>
        <taxon>Lactobacillaceae</taxon>
        <taxon>Levilactobacillus</taxon>
    </lineage>
</organism>
<dbReference type="EMBL" id="QCXQ01000002">
    <property type="protein sequence ID" value="PWG00130.1"/>
    <property type="molecule type" value="Genomic_DNA"/>
</dbReference>
<name>A0A2V1N1D9_9LACO</name>
<sequence>MNQRENWLLEQISGLEKQATDFKTRAYFHQLKDLVDEQYRRIEQTEDEIDGRAWNPSEW</sequence>
<accession>A0A2V1N1D9</accession>
<comment type="caution">
    <text evidence="1">The sequence shown here is derived from an EMBL/GenBank/DDBJ whole genome shotgun (WGS) entry which is preliminary data.</text>
</comment>
<protein>
    <submittedName>
        <fullName evidence="1">Uncharacterized protein</fullName>
    </submittedName>
</protein>
<dbReference type="OrthoDB" id="2918624at2"/>
<dbReference type="AlphaFoldDB" id="A0A2V1N1D9"/>